<accession>A0AAU8AD43</accession>
<dbReference type="GO" id="GO:0022857">
    <property type="term" value="F:transmembrane transporter activity"/>
    <property type="evidence" value="ECO:0007669"/>
    <property type="project" value="UniProtKB-UniRule"/>
</dbReference>
<dbReference type="GO" id="GO:0015740">
    <property type="term" value="P:C4-dicarboxylate transport"/>
    <property type="evidence" value="ECO:0007669"/>
    <property type="project" value="TreeGrafter"/>
</dbReference>
<evidence type="ECO:0000256" key="8">
    <source>
        <dbReference type="ARBA" id="ARBA00038436"/>
    </source>
</evidence>
<evidence type="ECO:0000259" key="10">
    <source>
        <dbReference type="Pfam" id="PF04290"/>
    </source>
</evidence>
<name>A0AAU8AD43_9RHOB</name>
<dbReference type="Pfam" id="PF04290">
    <property type="entry name" value="DctQ"/>
    <property type="match status" value="1"/>
</dbReference>
<evidence type="ECO:0000256" key="2">
    <source>
        <dbReference type="ARBA" id="ARBA00022448"/>
    </source>
</evidence>
<protein>
    <recommendedName>
        <fullName evidence="9">TRAP transporter small permease protein</fullName>
    </recommendedName>
</protein>
<feature type="transmembrane region" description="Helical" evidence="9">
    <location>
        <begin position="153"/>
        <end position="174"/>
    </location>
</feature>
<dbReference type="EMBL" id="CP123384">
    <property type="protein sequence ID" value="XCC92751.1"/>
    <property type="molecule type" value="Genomic_DNA"/>
</dbReference>
<keyword evidence="5 9" id="KW-0812">Transmembrane</keyword>
<comment type="subunit">
    <text evidence="9">The complex comprises the extracytoplasmic solute receptor protein and the two transmembrane proteins.</text>
</comment>
<organism evidence="11">
    <name type="scientific">Alloyangia sp. H15</name>
    <dbReference type="NCBI Taxonomy" id="3029062"/>
    <lineage>
        <taxon>Bacteria</taxon>
        <taxon>Pseudomonadati</taxon>
        <taxon>Pseudomonadota</taxon>
        <taxon>Alphaproteobacteria</taxon>
        <taxon>Rhodobacterales</taxon>
        <taxon>Roseobacteraceae</taxon>
        <taxon>Alloyangia</taxon>
    </lineage>
</organism>
<dbReference type="PANTHER" id="PTHR35011">
    <property type="entry name" value="2,3-DIKETO-L-GULONATE TRAP TRANSPORTER SMALL PERMEASE PROTEIN YIAM"/>
    <property type="match status" value="1"/>
</dbReference>
<comment type="subcellular location">
    <subcellularLocation>
        <location evidence="1 9">Cell inner membrane</location>
        <topology evidence="1 9">Multi-pass membrane protein</topology>
    </subcellularLocation>
</comment>
<evidence type="ECO:0000256" key="7">
    <source>
        <dbReference type="ARBA" id="ARBA00023136"/>
    </source>
</evidence>
<keyword evidence="4 9" id="KW-0997">Cell inner membrane</keyword>
<keyword evidence="7 9" id="KW-0472">Membrane</keyword>
<keyword evidence="2 9" id="KW-0813">Transport</keyword>
<evidence type="ECO:0000256" key="5">
    <source>
        <dbReference type="ARBA" id="ARBA00022692"/>
    </source>
</evidence>
<feature type="domain" description="Tripartite ATP-independent periplasmic transporters DctQ component" evidence="10">
    <location>
        <begin position="51"/>
        <end position="177"/>
    </location>
</feature>
<dbReference type="RefSeq" id="WP_353471578.1">
    <property type="nucleotide sequence ID" value="NZ_CP123384.1"/>
</dbReference>
<comment type="similarity">
    <text evidence="8 9">Belongs to the TRAP transporter small permease family.</text>
</comment>
<dbReference type="PANTHER" id="PTHR35011:SF11">
    <property type="entry name" value="TRAP TRANSPORTER SMALL PERMEASE PROTEIN"/>
    <property type="match status" value="1"/>
</dbReference>
<dbReference type="InterPro" id="IPR007387">
    <property type="entry name" value="TRAP_DctQ"/>
</dbReference>
<dbReference type="GO" id="GO:0005886">
    <property type="term" value="C:plasma membrane"/>
    <property type="evidence" value="ECO:0007669"/>
    <property type="project" value="UniProtKB-SubCell"/>
</dbReference>
<gene>
    <name evidence="11" type="ORF">PVT71_09685</name>
</gene>
<feature type="transmembrane region" description="Helical" evidence="9">
    <location>
        <begin position="113"/>
        <end position="133"/>
    </location>
</feature>
<reference evidence="11" key="1">
    <citation type="submission" date="2023-02" db="EMBL/GenBank/DDBJ databases">
        <title>Description and genomic characterization of Salipiger bruguierae sp. nov., isolated from the sediment of mangrove plant Bruguiera sexangula.</title>
        <authorList>
            <person name="Long M."/>
        </authorList>
    </citation>
    <scope>NUCLEOTIDE SEQUENCE</scope>
    <source>
        <strain evidence="11">H15</strain>
    </source>
</reference>
<feature type="transmembrane region" description="Helical" evidence="9">
    <location>
        <begin position="74"/>
        <end position="92"/>
    </location>
</feature>
<sequence length="198" mass="22126">MYDDSKTGPAGPNSAPEDFTLDISDEDSQEIDLSDIRLQDVLVLALFWVLAFVVFLQFFTRYVLNDSFGWTEEIARYLLIGVTFAGSVMAARKHSHIAVEFLYRWVPRPLRRVMQTVIDVITTGFFATLAWLSGQLAMRTGGMMVSIDVPKSYVYWFVAVCFAGMAIHAAINAVKHLSSGTSRLIDPEAHADETHAID</sequence>
<evidence type="ECO:0000313" key="11">
    <source>
        <dbReference type="EMBL" id="XCC92751.1"/>
    </source>
</evidence>
<dbReference type="AlphaFoldDB" id="A0AAU8AD43"/>
<evidence type="ECO:0000256" key="3">
    <source>
        <dbReference type="ARBA" id="ARBA00022475"/>
    </source>
</evidence>
<keyword evidence="6 9" id="KW-1133">Transmembrane helix</keyword>
<keyword evidence="3" id="KW-1003">Cell membrane</keyword>
<dbReference type="InterPro" id="IPR055348">
    <property type="entry name" value="DctQ"/>
</dbReference>
<evidence type="ECO:0000256" key="6">
    <source>
        <dbReference type="ARBA" id="ARBA00022989"/>
    </source>
</evidence>
<feature type="transmembrane region" description="Helical" evidence="9">
    <location>
        <begin position="41"/>
        <end position="62"/>
    </location>
</feature>
<proteinExistence type="inferred from homology"/>
<evidence type="ECO:0000256" key="1">
    <source>
        <dbReference type="ARBA" id="ARBA00004429"/>
    </source>
</evidence>
<evidence type="ECO:0000256" key="9">
    <source>
        <dbReference type="RuleBase" id="RU369079"/>
    </source>
</evidence>
<comment type="function">
    <text evidence="9">Part of the tripartite ATP-independent periplasmic (TRAP) transport system.</text>
</comment>
<evidence type="ECO:0000256" key="4">
    <source>
        <dbReference type="ARBA" id="ARBA00022519"/>
    </source>
</evidence>